<dbReference type="InterPro" id="IPR015797">
    <property type="entry name" value="NUDIX_hydrolase-like_dom_sf"/>
</dbReference>
<organism evidence="6 7">
    <name type="scientific">Emiliania huxleyi (strain CCMP1516)</name>
    <dbReference type="NCBI Taxonomy" id="280463"/>
    <lineage>
        <taxon>Eukaryota</taxon>
        <taxon>Haptista</taxon>
        <taxon>Haptophyta</taxon>
        <taxon>Prymnesiophyceae</taxon>
        <taxon>Isochrysidales</taxon>
        <taxon>Noelaerhabdaceae</taxon>
        <taxon>Emiliania</taxon>
    </lineage>
</organism>
<dbReference type="InterPro" id="IPR000086">
    <property type="entry name" value="NUDIX_hydrolase_dom"/>
</dbReference>
<evidence type="ECO:0000313" key="7">
    <source>
        <dbReference type="Proteomes" id="UP000013827"/>
    </source>
</evidence>
<protein>
    <recommendedName>
        <fullName evidence="5">Nudix hydrolase domain-containing protein</fullName>
    </recommendedName>
</protein>
<dbReference type="OMA" id="TCYRDFI"/>
<dbReference type="EnsemblProtists" id="EOD35361">
    <property type="protein sequence ID" value="EOD35361"/>
    <property type="gene ID" value="EMIHUDRAFT_55146"/>
</dbReference>
<dbReference type="PANTHER" id="PTHR31835">
    <property type="entry name" value="URIDINE DIPHOSPHATE GLUCOSE PYROPHOSPHATASE"/>
    <property type="match status" value="1"/>
</dbReference>
<reference evidence="7" key="1">
    <citation type="journal article" date="2013" name="Nature">
        <title>Pan genome of the phytoplankton Emiliania underpins its global distribution.</title>
        <authorList>
            <person name="Read B.A."/>
            <person name="Kegel J."/>
            <person name="Klute M.J."/>
            <person name="Kuo A."/>
            <person name="Lefebvre S.C."/>
            <person name="Maumus F."/>
            <person name="Mayer C."/>
            <person name="Miller J."/>
            <person name="Monier A."/>
            <person name="Salamov A."/>
            <person name="Young J."/>
            <person name="Aguilar M."/>
            <person name="Claverie J.M."/>
            <person name="Frickenhaus S."/>
            <person name="Gonzalez K."/>
            <person name="Herman E.K."/>
            <person name="Lin Y.C."/>
            <person name="Napier J."/>
            <person name="Ogata H."/>
            <person name="Sarno A.F."/>
            <person name="Shmutz J."/>
            <person name="Schroeder D."/>
            <person name="de Vargas C."/>
            <person name="Verret F."/>
            <person name="von Dassow P."/>
            <person name="Valentin K."/>
            <person name="Van de Peer Y."/>
            <person name="Wheeler G."/>
            <person name="Dacks J.B."/>
            <person name="Delwiche C.F."/>
            <person name="Dyhrman S.T."/>
            <person name="Glockner G."/>
            <person name="John U."/>
            <person name="Richards T."/>
            <person name="Worden A.Z."/>
            <person name="Zhang X."/>
            <person name="Grigoriev I.V."/>
            <person name="Allen A.E."/>
            <person name="Bidle K."/>
            <person name="Borodovsky M."/>
            <person name="Bowler C."/>
            <person name="Brownlee C."/>
            <person name="Cock J.M."/>
            <person name="Elias M."/>
            <person name="Gladyshev V.N."/>
            <person name="Groth M."/>
            <person name="Guda C."/>
            <person name="Hadaegh A."/>
            <person name="Iglesias-Rodriguez M.D."/>
            <person name="Jenkins J."/>
            <person name="Jones B.M."/>
            <person name="Lawson T."/>
            <person name="Leese F."/>
            <person name="Lindquist E."/>
            <person name="Lobanov A."/>
            <person name="Lomsadze A."/>
            <person name="Malik S.B."/>
            <person name="Marsh M.E."/>
            <person name="Mackinder L."/>
            <person name="Mock T."/>
            <person name="Mueller-Roeber B."/>
            <person name="Pagarete A."/>
            <person name="Parker M."/>
            <person name="Probert I."/>
            <person name="Quesneville H."/>
            <person name="Raines C."/>
            <person name="Rensing S.A."/>
            <person name="Riano-Pachon D.M."/>
            <person name="Richier S."/>
            <person name="Rokitta S."/>
            <person name="Shiraiwa Y."/>
            <person name="Soanes D.M."/>
            <person name="van der Giezen M."/>
            <person name="Wahlund T.M."/>
            <person name="Williams B."/>
            <person name="Wilson W."/>
            <person name="Wolfe G."/>
            <person name="Wurch L.L."/>
        </authorList>
    </citation>
    <scope>NUCLEOTIDE SEQUENCE</scope>
</reference>
<keyword evidence="7" id="KW-1185">Reference proteome</keyword>
<name>A0A0D3KHX6_EMIH1</name>
<reference evidence="6" key="2">
    <citation type="submission" date="2024-10" db="UniProtKB">
        <authorList>
            <consortium name="EnsemblProtists"/>
        </authorList>
    </citation>
    <scope>IDENTIFICATION</scope>
</reference>
<evidence type="ECO:0000256" key="1">
    <source>
        <dbReference type="ARBA" id="ARBA00001946"/>
    </source>
</evidence>
<dbReference type="Proteomes" id="UP000013827">
    <property type="component" value="Unassembled WGS sequence"/>
</dbReference>
<dbReference type="GO" id="GO:0052751">
    <property type="term" value="F:GDP-mannose hydrolase activity"/>
    <property type="evidence" value="ECO:0007669"/>
    <property type="project" value="TreeGrafter"/>
</dbReference>
<evidence type="ECO:0000313" key="6">
    <source>
        <dbReference type="EnsemblProtists" id="EOD35361"/>
    </source>
</evidence>
<accession>A0A0D3KHX6</accession>
<dbReference type="eggNOG" id="ENOG502QRSW">
    <property type="taxonomic scope" value="Eukaryota"/>
</dbReference>
<dbReference type="PANTHER" id="PTHR31835:SF1">
    <property type="entry name" value="URIDINE DIPHOSPHATE GLUCOSE PYROPHOSPHATASE NUDT22"/>
    <property type="match status" value="1"/>
</dbReference>
<keyword evidence="2" id="KW-0479">Metal-binding</keyword>
<dbReference type="HOGENOM" id="CLU_061819_0_0_1"/>
<dbReference type="PROSITE" id="PS51462">
    <property type="entry name" value="NUDIX"/>
    <property type="match status" value="1"/>
</dbReference>
<evidence type="ECO:0000256" key="3">
    <source>
        <dbReference type="ARBA" id="ARBA00022801"/>
    </source>
</evidence>
<keyword evidence="3" id="KW-0378">Hydrolase</keyword>
<sequence>PPMSAFELLASFPQGLPLGQLKAVCTPAADRAAFEGDETAIEAVWRARRASQPSLFNGAKFRFVGVEGGTGVEGGGEGGVEARSASVVLGLTDYRSFLGTNCAESWRALPPACLASPLGNAAVVRTSDGCVVLLRRSGDVGECPDTCVMPGGHPEPEGIGVASLEEWRGERGAKARAAPGWCEGVARELYEAMTREVVEETGIPPADLSPPLCLGFSRRVLHHRPDIIFLIECRLDSAAVAEVYRTATGVHRDESTAIELVPQQELLRRALDEAALNMPGCHLGGLALF</sequence>
<feature type="domain" description="Nudix hydrolase" evidence="5">
    <location>
        <begin position="115"/>
        <end position="283"/>
    </location>
</feature>
<evidence type="ECO:0000259" key="5">
    <source>
        <dbReference type="PROSITE" id="PS51462"/>
    </source>
</evidence>
<evidence type="ECO:0000256" key="4">
    <source>
        <dbReference type="ARBA" id="ARBA00022842"/>
    </source>
</evidence>
<dbReference type="GO" id="GO:0046872">
    <property type="term" value="F:metal ion binding"/>
    <property type="evidence" value="ECO:0007669"/>
    <property type="project" value="UniProtKB-KW"/>
</dbReference>
<dbReference type="RefSeq" id="XP_005787790.1">
    <property type="nucleotide sequence ID" value="XM_005787733.1"/>
</dbReference>
<proteinExistence type="predicted"/>
<comment type="cofactor">
    <cofactor evidence="1">
        <name>Mg(2+)</name>
        <dbReference type="ChEBI" id="CHEBI:18420"/>
    </cofactor>
</comment>
<dbReference type="GeneID" id="17280631"/>
<dbReference type="SUPFAM" id="SSF55811">
    <property type="entry name" value="Nudix"/>
    <property type="match status" value="1"/>
</dbReference>
<dbReference type="PaxDb" id="2903-EOD35361"/>
<dbReference type="AlphaFoldDB" id="A0A0D3KHX6"/>
<dbReference type="InterPro" id="IPR055295">
    <property type="entry name" value="NUDT22/NUDT9-like"/>
</dbReference>
<evidence type="ECO:0000256" key="2">
    <source>
        <dbReference type="ARBA" id="ARBA00022723"/>
    </source>
</evidence>
<keyword evidence="4" id="KW-0460">Magnesium</keyword>
<dbReference type="Gene3D" id="3.90.79.10">
    <property type="entry name" value="Nucleoside Triphosphate Pyrophosphohydrolase"/>
    <property type="match status" value="1"/>
</dbReference>
<dbReference type="KEGG" id="ehx:EMIHUDRAFT_55146"/>